<evidence type="ECO:0000259" key="1">
    <source>
        <dbReference type="Pfam" id="PF01927"/>
    </source>
</evidence>
<accession>A0A9Y1FMT9</accession>
<protein>
    <submittedName>
        <fullName evidence="2">Mut7-C RNAse domain-containing protein</fullName>
    </submittedName>
</protein>
<name>A0A9Y1FMT9_9ARCH</name>
<dbReference type="Proteomes" id="UP001200513">
    <property type="component" value="Chromosome"/>
</dbReference>
<organism evidence="2">
    <name type="scientific">Candidatus Heimdallarchaeum endolithica</name>
    <dbReference type="NCBI Taxonomy" id="2876572"/>
    <lineage>
        <taxon>Archaea</taxon>
        <taxon>Promethearchaeati</taxon>
        <taxon>Candidatus Heimdallarchaeota</taxon>
        <taxon>Candidatus Heimdallarchaeia (ex Rinke et al. 2021) (nom. nud.)</taxon>
        <taxon>Candidatus Heimdallarchaeales</taxon>
        <taxon>Candidatus Heimdallarchaeaceae</taxon>
        <taxon>Candidatus Heimdallarchaeum</taxon>
    </lineage>
</organism>
<gene>
    <name evidence="2" type="ORF">K9W46_11815</name>
</gene>
<sequence length="163" mass="19438">MSKMKFYVDAMFGNLSRFLRVLGYDCLLRPNTQNTSDFFYKAKEENRIIITRSRVLYYQACKREISSIFINKEGIVNILCDLRRKIKIKLICDPNNSRCSECNGLLVKIEKKLIRNEVNNGTFEHFEEFWKCKSCGKIYWEGSHWIDIRRKVKEVEECVKNEN</sequence>
<dbReference type="InterPro" id="IPR002782">
    <property type="entry name" value="Mut7-C_RNAse_dom"/>
</dbReference>
<evidence type="ECO:0000313" key="2">
    <source>
        <dbReference type="EMBL" id="UJG43047.1"/>
    </source>
</evidence>
<proteinExistence type="predicted"/>
<feature type="domain" description="Mut7-C RNAse" evidence="1">
    <location>
        <begin position="4"/>
        <end position="151"/>
    </location>
</feature>
<dbReference type="PANTHER" id="PTHR39081:SF1">
    <property type="entry name" value="MUT7-C RNASE DOMAIN-CONTAINING PROTEIN"/>
    <property type="match status" value="1"/>
</dbReference>
<dbReference type="EMBL" id="CP084167">
    <property type="protein sequence ID" value="UJG43047.1"/>
    <property type="molecule type" value="Genomic_DNA"/>
</dbReference>
<reference evidence="2" key="1">
    <citation type="journal article" date="2022" name="Nat. Microbiol.">
        <title>Unique mobile elements and scalable gene flow at the prokaryote-eukaryote boundary revealed by circularized Asgard archaea genomes.</title>
        <authorList>
            <person name="Wu F."/>
            <person name="Speth D.R."/>
            <person name="Philosof A."/>
            <person name="Cremiere A."/>
            <person name="Narayanan A."/>
            <person name="Barco R.A."/>
            <person name="Connon S.A."/>
            <person name="Amend J.P."/>
            <person name="Antoshechkin I.A."/>
            <person name="Orphan V.J."/>
        </authorList>
    </citation>
    <scope>NUCLEOTIDE SEQUENCE</scope>
    <source>
        <strain evidence="2">PR6</strain>
    </source>
</reference>
<dbReference type="PANTHER" id="PTHR39081">
    <property type="entry name" value="MUT7-C DOMAIN-CONTAINING PROTEIN"/>
    <property type="match status" value="1"/>
</dbReference>
<dbReference type="Pfam" id="PF01927">
    <property type="entry name" value="Mut7-C"/>
    <property type="match status" value="1"/>
</dbReference>
<dbReference type="AlphaFoldDB" id="A0A9Y1FMT9"/>